<dbReference type="AlphaFoldDB" id="A0A2T7DDB8"/>
<evidence type="ECO:0000313" key="2">
    <source>
        <dbReference type="Proteomes" id="UP000244336"/>
    </source>
</evidence>
<dbReference type="Gramene" id="PUZ53558">
    <property type="protein sequence ID" value="PUZ53558"/>
    <property type="gene ID" value="GQ55_5G061000"/>
</dbReference>
<dbReference type="Proteomes" id="UP000244336">
    <property type="component" value="Chromosome 5"/>
</dbReference>
<evidence type="ECO:0000313" key="1">
    <source>
        <dbReference type="EMBL" id="PUZ53558.1"/>
    </source>
</evidence>
<sequence>MVLFYPEPRYCSTTSPPPPQSRNLQTCEFPSSPALLILRKRHLDNSPQSSSTVSWVVLRRCRRRRDPP</sequence>
<dbReference type="EMBL" id="CM009753">
    <property type="protein sequence ID" value="PUZ53558.1"/>
    <property type="molecule type" value="Genomic_DNA"/>
</dbReference>
<accession>A0A2T7DDB8</accession>
<name>A0A2T7DDB8_9POAL</name>
<organism evidence="1 2">
    <name type="scientific">Panicum hallii var. hallii</name>
    <dbReference type="NCBI Taxonomy" id="1504633"/>
    <lineage>
        <taxon>Eukaryota</taxon>
        <taxon>Viridiplantae</taxon>
        <taxon>Streptophyta</taxon>
        <taxon>Embryophyta</taxon>
        <taxon>Tracheophyta</taxon>
        <taxon>Spermatophyta</taxon>
        <taxon>Magnoliopsida</taxon>
        <taxon>Liliopsida</taxon>
        <taxon>Poales</taxon>
        <taxon>Poaceae</taxon>
        <taxon>PACMAD clade</taxon>
        <taxon>Panicoideae</taxon>
        <taxon>Panicodae</taxon>
        <taxon>Paniceae</taxon>
        <taxon>Panicinae</taxon>
        <taxon>Panicum</taxon>
        <taxon>Panicum sect. Panicum</taxon>
    </lineage>
</organism>
<reference evidence="1 2" key="1">
    <citation type="submission" date="2018-04" db="EMBL/GenBank/DDBJ databases">
        <title>WGS assembly of Panicum hallii var. hallii HAL2.</title>
        <authorList>
            <person name="Lovell J."/>
            <person name="Jenkins J."/>
            <person name="Lowry D."/>
            <person name="Mamidi S."/>
            <person name="Sreedasyam A."/>
            <person name="Weng X."/>
            <person name="Barry K."/>
            <person name="Bonette J."/>
            <person name="Campitelli B."/>
            <person name="Daum C."/>
            <person name="Gordon S."/>
            <person name="Gould B."/>
            <person name="Lipzen A."/>
            <person name="MacQueen A."/>
            <person name="Palacio-Mejia J."/>
            <person name="Plott C."/>
            <person name="Shakirov E."/>
            <person name="Shu S."/>
            <person name="Yoshinaga Y."/>
            <person name="Zane M."/>
            <person name="Rokhsar D."/>
            <person name="Grimwood J."/>
            <person name="Schmutz J."/>
            <person name="Juenger T."/>
        </authorList>
    </citation>
    <scope>NUCLEOTIDE SEQUENCE [LARGE SCALE GENOMIC DNA]</scope>
    <source>
        <strain evidence="2">cv. HAL2</strain>
    </source>
</reference>
<protein>
    <submittedName>
        <fullName evidence="1">Uncharacterized protein</fullName>
    </submittedName>
</protein>
<gene>
    <name evidence="1" type="ORF">GQ55_5G061000</name>
</gene>
<proteinExistence type="predicted"/>
<keyword evidence="2" id="KW-1185">Reference proteome</keyword>